<keyword evidence="3" id="KW-1185">Reference proteome</keyword>
<keyword evidence="1" id="KW-0812">Transmembrane</keyword>
<keyword evidence="1" id="KW-1133">Transmembrane helix</keyword>
<dbReference type="AlphaFoldDB" id="A0A8S1KD03"/>
<dbReference type="EMBL" id="CAJJDM010000014">
    <property type="protein sequence ID" value="CAD8051565.1"/>
    <property type="molecule type" value="Genomic_DNA"/>
</dbReference>
<proteinExistence type="predicted"/>
<dbReference type="PANTHER" id="PTHR31398:SF0">
    <property type="entry name" value="MEIOTIC NUCLEAR DIVISION PROTEIN 1 HOMOLOG"/>
    <property type="match status" value="1"/>
</dbReference>
<dbReference type="Proteomes" id="UP000688137">
    <property type="component" value="Unassembled WGS sequence"/>
</dbReference>
<evidence type="ECO:0000256" key="1">
    <source>
        <dbReference type="SAM" id="Phobius"/>
    </source>
</evidence>
<dbReference type="PANTHER" id="PTHR31398">
    <property type="entry name" value="MEIOTIC NUCLEAR DIVISION PROTEIN 1 HOMOLOG"/>
    <property type="match status" value="1"/>
</dbReference>
<evidence type="ECO:0000313" key="2">
    <source>
        <dbReference type="EMBL" id="CAD8051565.1"/>
    </source>
</evidence>
<keyword evidence="1" id="KW-0472">Membrane</keyword>
<evidence type="ECO:0008006" key="4">
    <source>
        <dbReference type="Google" id="ProtNLM"/>
    </source>
</evidence>
<evidence type="ECO:0000313" key="3">
    <source>
        <dbReference type="Proteomes" id="UP000688137"/>
    </source>
</evidence>
<protein>
    <recommendedName>
        <fullName evidence="4">Transmembrane protein</fullName>
    </recommendedName>
</protein>
<dbReference type="GO" id="GO:0005634">
    <property type="term" value="C:nucleus"/>
    <property type="evidence" value="ECO:0007669"/>
    <property type="project" value="TreeGrafter"/>
</dbReference>
<accession>A0A8S1KD03</accession>
<organism evidence="2 3">
    <name type="scientific">Paramecium primaurelia</name>
    <dbReference type="NCBI Taxonomy" id="5886"/>
    <lineage>
        <taxon>Eukaryota</taxon>
        <taxon>Sar</taxon>
        <taxon>Alveolata</taxon>
        <taxon>Ciliophora</taxon>
        <taxon>Intramacronucleata</taxon>
        <taxon>Oligohymenophorea</taxon>
        <taxon>Peniculida</taxon>
        <taxon>Parameciidae</taxon>
        <taxon>Paramecium</taxon>
    </lineage>
</organism>
<sequence length="663" mass="76706">MLKYQKKNRNQAQTCFKKVYGGLDLFGQPPAFKILKQEKFTTSLGFLFTIGLSIVCVLYTFIQLEDLYAQTGPRVTMSEEQVVDTSAYPLEMKNYTIGITMANISLGSLQTLGTHFTMTVQNCKRIRSLDPTTNKTVISQNCTIYPTEPCGDQHFVTDLQKAYFSKIKLGFVQCLNLKQWQENPPQLQGTVQGTVYQYLQITIAQCKNTTNKTDCAPKEKIWKELQTGYYAVHLIDNLIQMKNPGTPFKDIINLQYTTFSNSTSKSIFQNFKIIQSDTDTGYIMEDIKTEYGLIQSQNRESQDNYNNQFIIQHIINLDSRQGFYNRGYQKLQDIFGNVGGLWQILFLAMSALLQPLTSTFMNLQMANKLFRFESSSNQNFEYLQAKQSSNSIDDIRENVKKPSSTIKINVIGSQQLDAESKKSYTSKRSLQGSKSMSKSVFVKNVDKVNNYKQMIQLLKKRKQSLNLSMRDIIMMSFGCKKKEKQLINYATEKFMNKLDIANLISKVYEIDRLKLILLNEQQQKLFNYLPKPIIPEAMFGEEFQKKMKVVEQKQAYKVILQDEKPEFMRLQEAFVAYVKIQQKDEITEVDKKILDILDEDILELFENLYCNTLKLENIFQDSPMKLQLQFSDIESPKSNFQPEFDEDMANQIPVLPAMMRSQE</sequence>
<comment type="caution">
    <text evidence="2">The sequence shown here is derived from an EMBL/GenBank/DDBJ whole genome shotgun (WGS) entry which is preliminary data.</text>
</comment>
<gene>
    <name evidence="2" type="ORF">PPRIM_AZ9-3.1.T0180183</name>
</gene>
<reference evidence="2" key="1">
    <citation type="submission" date="2021-01" db="EMBL/GenBank/DDBJ databases">
        <authorList>
            <consortium name="Genoscope - CEA"/>
            <person name="William W."/>
        </authorList>
    </citation>
    <scope>NUCLEOTIDE SEQUENCE</scope>
</reference>
<feature type="transmembrane region" description="Helical" evidence="1">
    <location>
        <begin position="43"/>
        <end position="62"/>
    </location>
</feature>
<dbReference type="GO" id="GO:0007131">
    <property type="term" value="P:reciprocal meiotic recombination"/>
    <property type="evidence" value="ECO:0007669"/>
    <property type="project" value="TreeGrafter"/>
</dbReference>
<dbReference type="OMA" id="ENLYCNT"/>
<name>A0A8S1KD03_PARPR</name>